<accession>A0ABP0NG65</accession>
<dbReference type="Gene3D" id="2.30.42.10">
    <property type="match status" value="1"/>
</dbReference>
<evidence type="ECO:0000313" key="4">
    <source>
        <dbReference type="Proteomes" id="UP001642484"/>
    </source>
</evidence>
<proteinExistence type="predicted"/>
<feature type="domain" description="PDZ" evidence="2">
    <location>
        <begin position="44"/>
        <end position="118"/>
    </location>
</feature>
<name>A0ABP0NG65_9DINO</name>
<keyword evidence="4" id="KW-1185">Reference proteome</keyword>
<protein>
    <recommendedName>
        <fullName evidence="2">PDZ domain-containing protein</fullName>
    </recommendedName>
</protein>
<evidence type="ECO:0000313" key="3">
    <source>
        <dbReference type="EMBL" id="CAK9061389.1"/>
    </source>
</evidence>
<sequence length="265" mass="29995">MGAKCCTERKPRPRGWDDKPFPSKMTTSLRHAWAEGLSGCILYEVFLEKEDEPIGFELETDTSALTVKAVTPDGLLDRYCKQEDEFVCPGDRIYSVNDFTDKSDMMRQLKEQQKLEIVFSKLIIEVKILKRPGKKLGAATDPKTFTILKIAEESLIDDWNKQYPKDRICIGDTVLAVNGVVDKDKAVQEIASKEELLLRMVRGPRREMEGVKDTKSTAMSLEPCGRLRICKFAHFVQRMGKENHQHLKSGALSQNAIPNIMGEEG</sequence>
<dbReference type="Proteomes" id="UP001642484">
    <property type="component" value="Unassembled WGS sequence"/>
</dbReference>
<organism evidence="3 4">
    <name type="scientific">Durusdinium trenchii</name>
    <dbReference type="NCBI Taxonomy" id="1381693"/>
    <lineage>
        <taxon>Eukaryota</taxon>
        <taxon>Sar</taxon>
        <taxon>Alveolata</taxon>
        <taxon>Dinophyceae</taxon>
        <taxon>Suessiales</taxon>
        <taxon>Symbiodiniaceae</taxon>
        <taxon>Durusdinium</taxon>
    </lineage>
</organism>
<dbReference type="InterPro" id="IPR001478">
    <property type="entry name" value="PDZ"/>
</dbReference>
<evidence type="ECO:0000256" key="1">
    <source>
        <dbReference type="SAM" id="MobiDB-lite"/>
    </source>
</evidence>
<gene>
    <name evidence="3" type="ORF">CCMP2556_LOCUS30176</name>
</gene>
<comment type="caution">
    <text evidence="3">The sequence shown here is derived from an EMBL/GenBank/DDBJ whole genome shotgun (WGS) entry which is preliminary data.</text>
</comment>
<dbReference type="InterPro" id="IPR036034">
    <property type="entry name" value="PDZ_sf"/>
</dbReference>
<dbReference type="EMBL" id="CAXAMN010021607">
    <property type="protein sequence ID" value="CAK9061389.1"/>
    <property type="molecule type" value="Genomic_DNA"/>
</dbReference>
<dbReference type="PROSITE" id="PS50106">
    <property type="entry name" value="PDZ"/>
    <property type="match status" value="1"/>
</dbReference>
<dbReference type="SUPFAM" id="SSF50156">
    <property type="entry name" value="PDZ domain-like"/>
    <property type="match status" value="1"/>
</dbReference>
<reference evidence="3 4" key="1">
    <citation type="submission" date="2024-02" db="EMBL/GenBank/DDBJ databases">
        <authorList>
            <person name="Chen Y."/>
            <person name="Shah S."/>
            <person name="Dougan E. K."/>
            <person name="Thang M."/>
            <person name="Chan C."/>
        </authorList>
    </citation>
    <scope>NUCLEOTIDE SEQUENCE [LARGE SCALE GENOMIC DNA]</scope>
</reference>
<evidence type="ECO:0000259" key="2">
    <source>
        <dbReference type="PROSITE" id="PS50106"/>
    </source>
</evidence>
<feature type="region of interest" description="Disordered" evidence="1">
    <location>
        <begin position="1"/>
        <end position="21"/>
    </location>
</feature>